<dbReference type="EnsemblPlants" id="KRH13452">
    <property type="protein sequence ID" value="KRH13452"/>
    <property type="gene ID" value="GLYMA_15G240200"/>
</dbReference>
<evidence type="ECO:0000313" key="2">
    <source>
        <dbReference type="EMBL" id="KRH13452.1"/>
    </source>
</evidence>
<dbReference type="EMBL" id="CM000848">
    <property type="protein sequence ID" value="KRH13452.1"/>
    <property type="molecule type" value="Genomic_DNA"/>
</dbReference>
<dbReference type="AlphaFoldDB" id="A0A0R0G5I0"/>
<feature type="transmembrane region" description="Helical" evidence="1">
    <location>
        <begin position="31"/>
        <end position="53"/>
    </location>
</feature>
<evidence type="ECO:0000313" key="3">
    <source>
        <dbReference type="EnsemblPlants" id="KRH13452"/>
    </source>
</evidence>
<reference evidence="2" key="3">
    <citation type="submission" date="2018-07" db="EMBL/GenBank/DDBJ databases">
        <title>WGS assembly of Glycine max.</title>
        <authorList>
            <person name="Schmutz J."/>
            <person name="Cannon S."/>
            <person name="Schlueter J."/>
            <person name="Ma J."/>
            <person name="Mitros T."/>
            <person name="Nelson W."/>
            <person name="Hyten D."/>
            <person name="Song Q."/>
            <person name="Thelen J."/>
            <person name="Cheng J."/>
            <person name="Xu D."/>
            <person name="Hellsten U."/>
            <person name="May G."/>
            <person name="Yu Y."/>
            <person name="Sakurai T."/>
            <person name="Umezawa T."/>
            <person name="Bhattacharyya M."/>
            <person name="Sandhu D."/>
            <person name="Valliyodan B."/>
            <person name="Lindquist E."/>
            <person name="Peto M."/>
            <person name="Grant D."/>
            <person name="Shu S."/>
            <person name="Goodstein D."/>
            <person name="Barry K."/>
            <person name="Futrell-Griggs M."/>
            <person name="Abernathy B."/>
            <person name="Du J."/>
            <person name="Tian Z."/>
            <person name="Zhu L."/>
            <person name="Gill N."/>
            <person name="Joshi T."/>
            <person name="Libault M."/>
            <person name="Sethuraman A."/>
            <person name="Zhang X."/>
            <person name="Shinozaki K."/>
            <person name="Nguyen H."/>
            <person name="Wing R."/>
            <person name="Cregan P."/>
            <person name="Specht J."/>
            <person name="Grimwood J."/>
            <person name="Rokhsar D."/>
            <person name="Stacey G."/>
            <person name="Shoemaker R."/>
            <person name="Jackson S."/>
        </authorList>
    </citation>
    <scope>NUCLEOTIDE SEQUENCE</scope>
    <source>
        <tissue evidence="2">Callus</tissue>
    </source>
</reference>
<dbReference type="SMR" id="A0A0R0G5I0"/>
<keyword evidence="1" id="KW-0812">Transmembrane</keyword>
<dbReference type="InParanoid" id="A0A0R0G5I0"/>
<reference evidence="3" key="2">
    <citation type="submission" date="2018-02" db="UniProtKB">
        <authorList>
            <consortium name="EnsemblPlants"/>
        </authorList>
    </citation>
    <scope>IDENTIFICATION</scope>
    <source>
        <strain evidence="3">Williams 82</strain>
    </source>
</reference>
<dbReference type="Proteomes" id="UP000008827">
    <property type="component" value="Chromosome 15"/>
</dbReference>
<organism evidence="2">
    <name type="scientific">Glycine max</name>
    <name type="common">Soybean</name>
    <name type="synonym">Glycine hispida</name>
    <dbReference type="NCBI Taxonomy" id="3847"/>
    <lineage>
        <taxon>Eukaryota</taxon>
        <taxon>Viridiplantae</taxon>
        <taxon>Streptophyta</taxon>
        <taxon>Embryophyta</taxon>
        <taxon>Tracheophyta</taxon>
        <taxon>Spermatophyta</taxon>
        <taxon>Magnoliopsida</taxon>
        <taxon>eudicotyledons</taxon>
        <taxon>Gunneridae</taxon>
        <taxon>Pentapetalae</taxon>
        <taxon>rosids</taxon>
        <taxon>fabids</taxon>
        <taxon>Fabales</taxon>
        <taxon>Fabaceae</taxon>
        <taxon>Papilionoideae</taxon>
        <taxon>50 kb inversion clade</taxon>
        <taxon>NPAAA clade</taxon>
        <taxon>indigoferoid/millettioid clade</taxon>
        <taxon>Phaseoleae</taxon>
        <taxon>Glycine</taxon>
        <taxon>Glycine subgen. Soja</taxon>
    </lineage>
</organism>
<proteinExistence type="predicted"/>
<keyword evidence="1" id="KW-1133">Transmembrane helix</keyword>
<keyword evidence="4" id="KW-1185">Reference proteome</keyword>
<accession>A0A0R0G5I0</accession>
<evidence type="ECO:0000256" key="1">
    <source>
        <dbReference type="SAM" id="Phobius"/>
    </source>
</evidence>
<gene>
    <name evidence="2" type="ORF">GLYMA_15G240200</name>
</gene>
<protein>
    <submittedName>
        <fullName evidence="2 3">Uncharacterized protein</fullName>
    </submittedName>
</protein>
<evidence type="ECO:0000313" key="4">
    <source>
        <dbReference type="Proteomes" id="UP000008827"/>
    </source>
</evidence>
<keyword evidence="1" id="KW-0472">Membrane</keyword>
<name>A0A0R0G5I0_SOYBN</name>
<sequence>MVLKKDGSVTCTQKDFINFCSARRQIHFRRALHLFNVFVQFTLFITFLTSFYFDSSMVKKQLIVPPNLKVGFSFLTPLFFKFLYFL</sequence>
<feature type="transmembrane region" description="Helical" evidence="1">
    <location>
        <begin position="68"/>
        <end position="85"/>
    </location>
</feature>
<dbReference type="Gramene" id="KRH13452">
    <property type="protein sequence ID" value="KRH13452"/>
    <property type="gene ID" value="GLYMA_15G240200"/>
</dbReference>
<reference evidence="2 3" key="1">
    <citation type="journal article" date="2010" name="Nature">
        <title>Genome sequence of the palaeopolyploid soybean.</title>
        <authorList>
            <person name="Schmutz J."/>
            <person name="Cannon S.B."/>
            <person name="Schlueter J."/>
            <person name="Ma J."/>
            <person name="Mitros T."/>
            <person name="Nelson W."/>
            <person name="Hyten D.L."/>
            <person name="Song Q."/>
            <person name="Thelen J.J."/>
            <person name="Cheng J."/>
            <person name="Xu D."/>
            <person name="Hellsten U."/>
            <person name="May G.D."/>
            <person name="Yu Y."/>
            <person name="Sakurai T."/>
            <person name="Umezawa T."/>
            <person name="Bhattacharyya M.K."/>
            <person name="Sandhu D."/>
            <person name="Valliyodan B."/>
            <person name="Lindquist E."/>
            <person name="Peto M."/>
            <person name="Grant D."/>
            <person name="Shu S."/>
            <person name="Goodstein D."/>
            <person name="Barry K."/>
            <person name="Futrell-Griggs M."/>
            <person name="Abernathy B."/>
            <person name="Du J."/>
            <person name="Tian Z."/>
            <person name="Zhu L."/>
            <person name="Gill N."/>
            <person name="Joshi T."/>
            <person name="Libault M."/>
            <person name="Sethuraman A."/>
            <person name="Zhang X.-C."/>
            <person name="Shinozaki K."/>
            <person name="Nguyen H.T."/>
            <person name="Wing R.A."/>
            <person name="Cregan P."/>
            <person name="Specht J."/>
            <person name="Grimwood J."/>
            <person name="Rokhsar D."/>
            <person name="Stacey G."/>
            <person name="Shoemaker R.C."/>
            <person name="Jackson S.A."/>
        </authorList>
    </citation>
    <scope>NUCLEOTIDE SEQUENCE</scope>
    <source>
        <strain evidence="3">cv. Williams 82</strain>
        <tissue evidence="2">Callus</tissue>
    </source>
</reference>